<organism evidence="11 12">
    <name type="scientific">Schizopora paradoxa</name>
    <dbReference type="NCBI Taxonomy" id="27342"/>
    <lineage>
        <taxon>Eukaryota</taxon>
        <taxon>Fungi</taxon>
        <taxon>Dikarya</taxon>
        <taxon>Basidiomycota</taxon>
        <taxon>Agaricomycotina</taxon>
        <taxon>Agaricomycetes</taxon>
        <taxon>Hymenochaetales</taxon>
        <taxon>Schizoporaceae</taxon>
        <taxon>Schizopora</taxon>
    </lineage>
</organism>
<feature type="transmembrane region" description="Helical" evidence="10">
    <location>
        <begin position="77"/>
        <end position="95"/>
    </location>
</feature>
<dbReference type="InterPro" id="IPR001499">
    <property type="entry name" value="GPCR_STE3"/>
</dbReference>
<dbReference type="GO" id="GO:0005886">
    <property type="term" value="C:plasma membrane"/>
    <property type="evidence" value="ECO:0007669"/>
    <property type="project" value="TreeGrafter"/>
</dbReference>
<feature type="transmembrane region" description="Helical" evidence="10">
    <location>
        <begin position="156"/>
        <end position="181"/>
    </location>
</feature>
<sequence>MYALTPYPITPIGNFIGVILALLPLASRVRKLSLAVWGYAIWIAVFCFQMFVDTIIWHDNVNVVIPVWCDIATKLQVGASVGTRACAFVLCLRLYQMTRLQPSLVTTKEQKRRTMAFELSLILGLPIIVMALFIIVQPVRFEIFEELGCYSVVYSYVGYIIDYGPVTILSLGSALIAPLTLRSFWNRRKELNEFFSSGQYVTRNRYNRLMMVACLDTLFNVPVLITIVVTQISKGSDSSLNYPYISWKNVHNGVGGQLPGFSLSSILQTPASLWSMDKWDVFNVKWDEWVYVLHAVIFFGVFGTTPEMQQFYLSVLLFVPKRFGYNGYKKQYVSEWNPNAISDIAFNSSTDRPAAVTEPLDDRG</sequence>
<dbReference type="FunCoup" id="A0A0H2RJ63">
    <property type="interactions" value="87"/>
</dbReference>
<dbReference type="GO" id="GO:0004932">
    <property type="term" value="F:mating-type factor pheromone receptor activity"/>
    <property type="evidence" value="ECO:0007669"/>
    <property type="project" value="InterPro"/>
</dbReference>
<dbReference type="GO" id="GO:0000750">
    <property type="term" value="P:pheromone-dependent signal transduction involved in conjugation with cellular fusion"/>
    <property type="evidence" value="ECO:0007669"/>
    <property type="project" value="TreeGrafter"/>
</dbReference>
<dbReference type="InParanoid" id="A0A0H2RJ63"/>
<evidence type="ECO:0000256" key="2">
    <source>
        <dbReference type="ARBA" id="ARBA00011085"/>
    </source>
</evidence>
<feature type="transmembrane region" description="Helical" evidence="10">
    <location>
        <begin position="116"/>
        <end position="136"/>
    </location>
</feature>
<gene>
    <name evidence="11" type="ORF">SCHPADRAFT_833969</name>
</gene>
<evidence type="ECO:0000256" key="10">
    <source>
        <dbReference type="SAM" id="Phobius"/>
    </source>
</evidence>
<dbReference type="PRINTS" id="PR00899">
    <property type="entry name" value="GPCRSTE3"/>
</dbReference>
<evidence type="ECO:0000256" key="6">
    <source>
        <dbReference type="ARBA" id="ARBA00023040"/>
    </source>
</evidence>
<evidence type="ECO:0000256" key="9">
    <source>
        <dbReference type="ARBA" id="ARBA00023224"/>
    </source>
</evidence>
<dbReference type="EMBL" id="KQ086055">
    <property type="protein sequence ID" value="KLO09458.1"/>
    <property type="molecule type" value="Genomic_DNA"/>
</dbReference>
<evidence type="ECO:0000313" key="11">
    <source>
        <dbReference type="EMBL" id="KLO09458.1"/>
    </source>
</evidence>
<dbReference type="Proteomes" id="UP000053477">
    <property type="component" value="Unassembled WGS sequence"/>
</dbReference>
<keyword evidence="6" id="KW-0297">G-protein coupled receptor</keyword>
<dbReference type="STRING" id="27342.A0A0H2RJ63"/>
<evidence type="ECO:0000256" key="4">
    <source>
        <dbReference type="ARBA" id="ARBA00022692"/>
    </source>
</evidence>
<dbReference type="CDD" id="cd14966">
    <property type="entry name" value="7tmD_STE3"/>
    <property type="match status" value="1"/>
</dbReference>
<dbReference type="OrthoDB" id="2874149at2759"/>
<keyword evidence="5 10" id="KW-1133">Transmembrane helix</keyword>
<keyword evidence="8 11" id="KW-0675">Receptor</keyword>
<evidence type="ECO:0000313" key="12">
    <source>
        <dbReference type="Proteomes" id="UP000053477"/>
    </source>
</evidence>
<name>A0A0H2RJ63_9AGAM</name>
<evidence type="ECO:0000256" key="3">
    <source>
        <dbReference type="ARBA" id="ARBA00022507"/>
    </source>
</evidence>
<dbReference type="PANTHER" id="PTHR28097:SF1">
    <property type="entry name" value="PHEROMONE A FACTOR RECEPTOR"/>
    <property type="match status" value="1"/>
</dbReference>
<keyword evidence="9" id="KW-0807">Transducer</keyword>
<feature type="transmembrane region" description="Helical" evidence="10">
    <location>
        <begin position="37"/>
        <end position="57"/>
    </location>
</feature>
<keyword evidence="12" id="KW-1185">Reference proteome</keyword>
<accession>A0A0H2RJ63</accession>
<keyword evidence="7 10" id="KW-0472">Membrane</keyword>
<comment type="similarity">
    <text evidence="2">Belongs to the G-protein coupled receptor 4 family.</text>
</comment>
<keyword evidence="4 10" id="KW-0812">Transmembrane</keyword>
<dbReference type="Pfam" id="PF02076">
    <property type="entry name" value="STE3"/>
    <property type="match status" value="1"/>
</dbReference>
<reference evidence="11 12" key="1">
    <citation type="submission" date="2015-04" db="EMBL/GenBank/DDBJ databases">
        <title>Complete genome sequence of Schizopora paradoxa KUC8140, a cosmopolitan wood degrader in East Asia.</title>
        <authorList>
            <consortium name="DOE Joint Genome Institute"/>
            <person name="Min B."/>
            <person name="Park H."/>
            <person name="Jang Y."/>
            <person name="Kim J.-J."/>
            <person name="Kim K.H."/>
            <person name="Pangilinan J."/>
            <person name="Lipzen A."/>
            <person name="Riley R."/>
            <person name="Grigoriev I.V."/>
            <person name="Spatafora J.W."/>
            <person name="Choi I.-G."/>
        </authorList>
    </citation>
    <scope>NUCLEOTIDE SEQUENCE [LARGE SCALE GENOMIC DNA]</scope>
    <source>
        <strain evidence="11 12">KUC8140</strain>
    </source>
</reference>
<feature type="transmembrane region" description="Helical" evidence="10">
    <location>
        <begin position="6"/>
        <end position="25"/>
    </location>
</feature>
<protein>
    <submittedName>
        <fullName evidence="11">Fungal pheromone STE3G-protein-coupled receptor</fullName>
    </submittedName>
</protein>
<feature type="transmembrane region" description="Helical" evidence="10">
    <location>
        <begin position="289"/>
        <end position="319"/>
    </location>
</feature>
<evidence type="ECO:0000256" key="7">
    <source>
        <dbReference type="ARBA" id="ARBA00023136"/>
    </source>
</evidence>
<evidence type="ECO:0000256" key="5">
    <source>
        <dbReference type="ARBA" id="ARBA00022989"/>
    </source>
</evidence>
<evidence type="ECO:0000256" key="8">
    <source>
        <dbReference type="ARBA" id="ARBA00023170"/>
    </source>
</evidence>
<dbReference type="PANTHER" id="PTHR28097">
    <property type="entry name" value="PHEROMONE A FACTOR RECEPTOR"/>
    <property type="match status" value="1"/>
</dbReference>
<keyword evidence="3" id="KW-0589">Pheromone response</keyword>
<feature type="transmembrane region" description="Helical" evidence="10">
    <location>
        <begin position="209"/>
        <end position="232"/>
    </location>
</feature>
<evidence type="ECO:0000256" key="1">
    <source>
        <dbReference type="ARBA" id="ARBA00004141"/>
    </source>
</evidence>
<dbReference type="AlphaFoldDB" id="A0A0H2RJ63"/>
<proteinExistence type="inferred from homology"/>
<comment type="subcellular location">
    <subcellularLocation>
        <location evidence="1">Membrane</location>
        <topology evidence="1">Multi-pass membrane protein</topology>
    </subcellularLocation>
</comment>